<dbReference type="RefSeq" id="WP_092485625.1">
    <property type="nucleotide sequence ID" value="NZ_FOYM01000025.1"/>
</dbReference>
<evidence type="ECO:0000313" key="3">
    <source>
        <dbReference type="Proteomes" id="UP000199584"/>
    </source>
</evidence>
<dbReference type="Pfam" id="PF14213">
    <property type="entry name" value="DUF4325"/>
    <property type="match status" value="1"/>
</dbReference>
<dbReference type="Proteomes" id="UP000199584">
    <property type="component" value="Unassembled WGS sequence"/>
</dbReference>
<dbReference type="AlphaFoldDB" id="A0A1I6E413"/>
<proteinExistence type="predicted"/>
<evidence type="ECO:0000313" key="2">
    <source>
        <dbReference type="EMBL" id="SFR12499.1"/>
    </source>
</evidence>
<accession>A0A1I6E413</accession>
<reference evidence="3" key="1">
    <citation type="submission" date="2016-10" db="EMBL/GenBank/DDBJ databases">
        <authorList>
            <person name="Varghese N."/>
            <person name="Submissions S."/>
        </authorList>
    </citation>
    <scope>NUCLEOTIDE SEQUENCE [LARGE SCALE GENOMIC DNA]</scope>
    <source>
        <strain evidence="3">DSM 3669</strain>
    </source>
</reference>
<feature type="domain" description="DUF4325" evidence="1">
    <location>
        <begin position="22"/>
        <end position="78"/>
    </location>
</feature>
<gene>
    <name evidence="2" type="ORF">SAMN05660706_12539</name>
</gene>
<evidence type="ECO:0000259" key="1">
    <source>
        <dbReference type="Pfam" id="PF14213"/>
    </source>
</evidence>
<keyword evidence="3" id="KW-1185">Reference proteome</keyword>
<organism evidence="2 3">
    <name type="scientific">Desulfoscipio geothermicus DSM 3669</name>
    <dbReference type="NCBI Taxonomy" id="1121426"/>
    <lineage>
        <taxon>Bacteria</taxon>
        <taxon>Bacillati</taxon>
        <taxon>Bacillota</taxon>
        <taxon>Clostridia</taxon>
        <taxon>Eubacteriales</taxon>
        <taxon>Desulfallaceae</taxon>
        <taxon>Desulfoscipio</taxon>
    </lineage>
</organism>
<dbReference type="OrthoDB" id="1925978at2"/>
<dbReference type="STRING" id="39060.SAMN05660706_12539"/>
<dbReference type="EMBL" id="FOYM01000025">
    <property type="protein sequence ID" value="SFR12499.1"/>
    <property type="molecule type" value="Genomic_DNA"/>
</dbReference>
<name>A0A1I6E413_9FIRM</name>
<dbReference type="InterPro" id="IPR025474">
    <property type="entry name" value="DUF4325"/>
</dbReference>
<protein>
    <recommendedName>
        <fullName evidence="1">DUF4325 domain-containing protein</fullName>
    </recommendedName>
</protein>
<sequence>MIFKFGEIGMSLGTRVLGVEAREKLHNILINTNDIIILDFEGVTVLSNSFADECIAKLAKQVGFNKFKSRTTFRNFNPFIAKVIKNALNNRLAMN</sequence>